<keyword evidence="1" id="KW-0560">Oxidoreductase</keyword>
<protein>
    <submittedName>
        <fullName evidence="4">Aldo/keto reductase</fullName>
    </submittedName>
</protein>
<evidence type="ECO:0000313" key="4">
    <source>
        <dbReference type="EMBL" id="PYI08004.1"/>
    </source>
</evidence>
<accession>A0A319EUT0</accession>
<evidence type="ECO:0000256" key="2">
    <source>
        <dbReference type="ARBA" id="ARBA00038157"/>
    </source>
</evidence>
<dbReference type="Proteomes" id="UP000248423">
    <property type="component" value="Unassembled WGS sequence"/>
</dbReference>
<dbReference type="GO" id="GO:0016491">
    <property type="term" value="F:oxidoreductase activity"/>
    <property type="evidence" value="ECO:0007669"/>
    <property type="project" value="UniProtKB-KW"/>
</dbReference>
<keyword evidence="5" id="KW-1185">Reference proteome</keyword>
<evidence type="ECO:0000313" key="5">
    <source>
        <dbReference type="Proteomes" id="UP000248423"/>
    </source>
</evidence>
<dbReference type="SUPFAM" id="SSF51430">
    <property type="entry name" value="NAD(P)-linked oxidoreductase"/>
    <property type="match status" value="1"/>
</dbReference>
<dbReference type="AlphaFoldDB" id="A0A319EUT0"/>
<evidence type="ECO:0000256" key="1">
    <source>
        <dbReference type="ARBA" id="ARBA00023002"/>
    </source>
</evidence>
<comment type="similarity">
    <text evidence="2">Belongs to the aldo/keto reductase family. Aldo/keto reductase 2 subfamily.</text>
</comment>
<proteinExistence type="inferred from homology"/>
<feature type="domain" description="NADP-dependent oxidoreductase" evidence="3">
    <location>
        <begin position="9"/>
        <end position="302"/>
    </location>
</feature>
<evidence type="ECO:0000259" key="3">
    <source>
        <dbReference type="Pfam" id="PF00248"/>
    </source>
</evidence>
<gene>
    <name evidence="4" type="ORF">BO78DRAFT_417021</name>
</gene>
<dbReference type="OrthoDB" id="48988at2759"/>
<dbReference type="PANTHER" id="PTHR43364">
    <property type="entry name" value="NADH-SPECIFIC METHYLGLYOXAL REDUCTASE-RELATED"/>
    <property type="match status" value="1"/>
</dbReference>
<sequence length="461" mass="50857">MSSPAPQYVIGTQGFGAQWTAANVSALVDRIEAEGLQHFDTAALYPPTNPGASEKLLGSVRKSDFTIDTKILFRPEALRKDQMEESLRQSLKSLGVTKVTTLYAHTPDPATPIADQAANFDHLHRAGYFEQLGLCNYSPADLTAYIEAAKSAGYILPTIYQGQYNLFCRDTASITFVANSPLAGGFATGKLTFAPNVEQLKGTRFEAAEGNIMGFLYRMWYDKPVFHDAVRELAAAVGRFESQGVSSLGQAAARWLLFHSALQSTDLVIIGPSKLSQFEEYLATREAGPLPEELAKQIDGLYTEEVRQAAAPLVQHLPPFTLHHPNNHNHNSKHPFNFPNIPIPHPPLFLLSCPPNPHPYATKAPLGDLPALHTHLTSHASFSHPTTDTKTFITYLIQTLNTLRTPLAQRFPRPLPRKPTALDLTHFPTAYKLLFHRINEFGRSPSISDLVVGIVRITTFT</sequence>
<dbReference type="Gene3D" id="3.20.20.100">
    <property type="entry name" value="NADP-dependent oxidoreductase domain"/>
    <property type="match status" value="1"/>
</dbReference>
<dbReference type="STRING" id="1448318.A0A319EUT0"/>
<dbReference type="InterPro" id="IPR050523">
    <property type="entry name" value="AKR_Detox_Biosynth"/>
</dbReference>
<name>A0A319EUT0_ASPSB</name>
<dbReference type="EMBL" id="KZ826337">
    <property type="protein sequence ID" value="PYI08004.1"/>
    <property type="molecule type" value="Genomic_DNA"/>
</dbReference>
<dbReference type="InterPro" id="IPR036812">
    <property type="entry name" value="NAD(P)_OxRdtase_dom_sf"/>
</dbReference>
<dbReference type="Pfam" id="PF00248">
    <property type="entry name" value="Aldo_ket_red"/>
    <property type="match status" value="1"/>
</dbReference>
<organism evidence="4 5">
    <name type="scientific">Aspergillus sclerotiicarbonarius (strain CBS 121057 / IBT 28362)</name>
    <dbReference type="NCBI Taxonomy" id="1448318"/>
    <lineage>
        <taxon>Eukaryota</taxon>
        <taxon>Fungi</taxon>
        <taxon>Dikarya</taxon>
        <taxon>Ascomycota</taxon>
        <taxon>Pezizomycotina</taxon>
        <taxon>Eurotiomycetes</taxon>
        <taxon>Eurotiomycetidae</taxon>
        <taxon>Eurotiales</taxon>
        <taxon>Aspergillaceae</taxon>
        <taxon>Aspergillus</taxon>
        <taxon>Aspergillus subgen. Circumdati</taxon>
    </lineage>
</organism>
<dbReference type="VEuPathDB" id="FungiDB:BO78DRAFT_417021"/>
<dbReference type="InterPro" id="IPR023210">
    <property type="entry name" value="NADP_OxRdtase_dom"/>
</dbReference>
<dbReference type="PANTHER" id="PTHR43364:SF4">
    <property type="entry name" value="NAD(P)-LINKED OXIDOREDUCTASE SUPERFAMILY PROTEIN"/>
    <property type="match status" value="1"/>
</dbReference>
<reference evidence="4 5" key="1">
    <citation type="submission" date="2018-02" db="EMBL/GenBank/DDBJ databases">
        <title>The genomes of Aspergillus section Nigri reveals drivers in fungal speciation.</title>
        <authorList>
            <consortium name="DOE Joint Genome Institute"/>
            <person name="Vesth T.C."/>
            <person name="Nybo J."/>
            <person name="Theobald S."/>
            <person name="Brandl J."/>
            <person name="Frisvad J.C."/>
            <person name="Nielsen K.F."/>
            <person name="Lyhne E.K."/>
            <person name="Kogle M.E."/>
            <person name="Kuo A."/>
            <person name="Riley R."/>
            <person name="Clum A."/>
            <person name="Nolan M."/>
            <person name="Lipzen A."/>
            <person name="Salamov A."/>
            <person name="Henrissat B."/>
            <person name="Wiebenga A."/>
            <person name="De vries R.P."/>
            <person name="Grigoriev I.V."/>
            <person name="Mortensen U.H."/>
            <person name="Andersen M.R."/>
            <person name="Baker S.E."/>
        </authorList>
    </citation>
    <scope>NUCLEOTIDE SEQUENCE [LARGE SCALE GENOMIC DNA]</scope>
    <source>
        <strain evidence="4 5">CBS 121057</strain>
    </source>
</reference>